<organism evidence="2 3">
    <name type="scientific">Elioraea tepida</name>
    <dbReference type="NCBI Taxonomy" id="2843330"/>
    <lineage>
        <taxon>Bacteria</taxon>
        <taxon>Pseudomonadati</taxon>
        <taxon>Pseudomonadota</taxon>
        <taxon>Alphaproteobacteria</taxon>
        <taxon>Acetobacterales</taxon>
        <taxon>Elioraeaceae</taxon>
        <taxon>Elioraea</taxon>
    </lineage>
</organism>
<dbReference type="PANTHER" id="PTHR43428">
    <property type="entry name" value="ARSENATE REDUCTASE"/>
    <property type="match status" value="1"/>
</dbReference>
<evidence type="ECO:0000313" key="2">
    <source>
        <dbReference type="EMBL" id="QXM24768.1"/>
    </source>
</evidence>
<gene>
    <name evidence="2" type="ORF">KO353_00285</name>
</gene>
<dbReference type="Proteomes" id="UP000694001">
    <property type="component" value="Chromosome"/>
</dbReference>
<dbReference type="Pfam" id="PF01451">
    <property type="entry name" value="LMWPc"/>
    <property type="match status" value="1"/>
</dbReference>
<dbReference type="AlphaFoldDB" id="A0A975U3M6"/>
<dbReference type="PANTHER" id="PTHR43428:SF1">
    <property type="entry name" value="ARSENATE REDUCTASE"/>
    <property type="match status" value="1"/>
</dbReference>
<evidence type="ECO:0000313" key="3">
    <source>
        <dbReference type="Proteomes" id="UP000694001"/>
    </source>
</evidence>
<dbReference type="KEGG" id="elio:KO353_00285"/>
<dbReference type="NCBIfam" id="NF033788">
    <property type="entry name" value="HTH_metalloreg"/>
    <property type="match status" value="1"/>
</dbReference>
<evidence type="ECO:0000259" key="1">
    <source>
        <dbReference type="PROSITE" id="PS50987"/>
    </source>
</evidence>
<protein>
    <submittedName>
        <fullName evidence="2">Metalloregulator ArsR/SmtB family transcription factor</fullName>
    </submittedName>
</protein>
<name>A0A975U3M6_9PROT</name>
<dbReference type="RefSeq" id="WP_218285825.1">
    <property type="nucleotide sequence ID" value="NZ_CP076448.1"/>
</dbReference>
<dbReference type="SMART" id="SM00418">
    <property type="entry name" value="HTH_ARSR"/>
    <property type="match status" value="1"/>
</dbReference>
<dbReference type="EMBL" id="CP076448">
    <property type="protein sequence ID" value="QXM24768.1"/>
    <property type="molecule type" value="Genomic_DNA"/>
</dbReference>
<dbReference type="CDD" id="cd16345">
    <property type="entry name" value="LMWP_ArsC"/>
    <property type="match status" value="1"/>
</dbReference>
<proteinExistence type="predicted"/>
<dbReference type="CDD" id="cd00090">
    <property type="entry name" value="HTH_ARSR"/>
    <property type="match status" value="1"/>
</dbReference>
<dbReference type="InterPro" id="IPR023485">
    <property type="entry name" value="Ptyr_pPase"/>
</dbReference>
<reference evidence="2" key="1">
    <citation type="submission" date="2021-06" db="EMBL/GenBank/DDBJ databases">
        <title>Elioraea tepida, sp. nov., a moderately thermophilic aerobic anoxygenic phototrophic bacterium isolated from an alkaline siliceous hot spring mat community in Yellowstone National Park, WY, USA.</title>
        <authorList>
            <person name="Saini M.K."/>
            <person name="Yoshida S."/>
            <person name="Sebastian A."/>
            <person name="Hirose S."/>
            <person name="Hara E."/>
            <person name="Tamaki H."/>
            <person name="Soulier N.T."/>
            <person name="Albert I."/>
            <person name="Hanada S."/>
            <person name="Bryant D.A."/>
            <person name="Tank M."/>
        </authorList>
    </citation>
    <scope>NUCLEOTIDE SEQUENCE</scope>
    <source>
        <strain evidence="2">MS-P2</strain>
    </source>
</reference>
<dbReference type="SMART" id="SM00226">
    <property type="entry name" value="LMWPc"/>
    <property type="match status" value="1"/>
</dbReference>
<dbReference type="PROSITE" id="PS50987">
    <property type="entry name" value="HTH_ARSR_2"/>
    <property type="match status" value="1"/>
</dbReference>
<dbReference type="InterPro" id="IPR011991">
    <property type="entry name" value="ArsR-like_HTH"/>
</dbReference>
<keyword evidence="3" id="KW-1185">Reference proteome</keyword>
<sequence length="266" mass="28520">METETITRAFAALAQETRFSMLRLLASAGASGLAAGEIATRLGVPPSTLSFHLAALDRAGLVAASRQGRSIRYAARLDTLRSLLGLLAETCSSDHSGTDRLSPAFNVLFLCTRNAARSIMAEAILDRLGAGRFRAYSAGSDPAPEPMPEVIAKLASLGHDVSRLASKSWEVFTGPAAPRMDFVIALCDTLENRTCPEFGDRPVTAAWPLPDPAAFRGSAAERERLLDDLYLSLQRRIDLFVSLPFDHADRLAAKAQLEAIGPRVAA</sequence>
<accession>A0A975U3M6</accession>
<dbReference type="GO" id="GO:0003700">
    <property type="term" value="F:DNA-binding transcription factor activity"/>
    <property type="evidence" value="ECO:0007669"/>
    <property type="project" value="InterPro"/>
</dbReference>
<feature type="domain" description="HTH arsR-type" evidence="1">
    <location>
        <begin position="1"/>
        <end position="95"/>
    </location>
</feature>
<dbReference type="InterPro" id="IPR001845">
    <property type="entry name" value="HTH_ArsR_DNA-bd_dom"/>
</dbReference>
<dbReference type="Pfam" id="PF12840">
    <property type="entry name" value="HTH_20"/>
    <property type="match status" value="1"/>
</dbReference>